<evidence type="ECO:0000256" key="1">
    <source>
        <dbReference type="SAM" id="MobiDB-lite"/>
    </source>
</evidence>
<dbReference type="Proteomes" id="UP001408356">
    <property type="component" value="Unassembled WGS sequence"/>
</dbReference>
<feature type="compositionally biased region" description="Polar residues" evidence="1">
    <location>
        <begin position="102"/>
        <end position="112"/>
    </location>
</feature>
<evidence type="ECO:0000313" key="2">
    <source>
        <dbReference type="EMBL" id="KAK9422972.1"/>
    </source>
</evidence>
<sequence length="361" mass="41513">MLDSEKKRARDRRAQQNLRDKRSAYVRALEERAANAENELQETRQALWQLQQSQLTISTEQEVAGFPPILQAAEIDIQSTHPSSAEQPGYGGTSSPALERVASSTGQPSAGSQGECDPWTSRKRQQSDFRPVIRRVRSGSLEELELPRWRLIPYHEEGDMMSTDIFGLWIKGPNLIRASPESPAPLQLLYGSKTNFLANIIHEGFREWACGECERLAGGWLVYHLIKWMTQPTKARFETLHPFQRPVPEQICRPHPFFIDCLPWPQLRAFLVERQHMYDPVQVMVLLACCSKVRWPWNQSPLEPDNDGQLRMKSDFVSSFSKLQGWYLTNEFSAKYPELVQGLDREIFATETNVGVEMERR</sequence>
<keyword evidence="3" id="KW-1185">Reference proteome</keyword>
<feature type="region of interest" description="Disordered" evidence="1">
    <location>
        <begin position="1"/>
        <end position="23"/>
    </location>
</feature>
<dbReference type="PANTHER" id="PTHR37012:SF6">
    <property type="entry name" value="BZIP TRANSCRIPTION FACTOR"/>
    <property type="match status" value="1"/>
</dbReference>
<evidence type="ECO:0000313" key="3">
    <source>
        <dbReference type="Proteomes" id="UP001408356"/>
    </source>
</evidence>
<dbReference type="EMBL" id="JARVKF010000101">
    <property type="protein sequence ID" value="KAK9422972.1"/>
    <property type="molecule type" value="Genomic_DNA"/>
</dbReference>
<name>A0ABR2V7T6_9PEZI</name>
<comment type="caution">
    <text evidence="2">The sequence shown here is derived from an EMBL/GenBank/DDBJ whole genome shotgun (WGS) entry which is preliminary data.</text>
</comment>
<dbReference type="InterPro" id="IPR046347">
    <property type="entry name" value="bZIP_sf"/>
</dbReference>
<protein>
    <submittedName>
        <fullName evidence="2">BZIP domain-containing protein</fullName>
    </submittedName>
</protein>
<feature type="region of interest" description="Disordered" evidence="1">
    <location>
        <begin position="79"/>
        <end position="124"/>
    </location>
</feature>
<accession>A0ABR2V7T6</accession>
<reference evidence="2 3" key="1">
    <citation type="journal article" date="2024" name="J. Plant Pathol.">
        <title>Sequence and assembly of the genome of Seiridium unicorne, isolate CBS 538.82, causal agent of cypress canker disease.</title>
        <authorList>
            <person name="Scali E."/>
            <person name="Rocca G.D."/>
            <person name="Danti R."/>
            <person name="Garbelotto M."/>
            <person name="Barberini S."/>
            <person name="Baroncelli R."/>
            <person name="Emiliani G."/>
        </authorList>
    </citation>
    <scope>NUCLEOTIDE SEQUENCE [LARGE SCALE GENOMIC DNA]</scope>
    <source>
        <strain evidence="2 3">BM-138-508</strain>
    </source>
</reference>
<organism evidence="2 3">
    <name type="scientific">Seiridium unicorne</name>
    <dbReference type="NCBI Taxonomy" id="138068"/>
    <lineage>
        <taxon>Eukaryota</taxon>
        <taxon>Fungi</taxon>
        <taxon>Dikarya</taxon>
        <taxon>Ascomycota</taxon>
        <taxon>Pezizomycotina</taxon>
        <taxon>Sordariomycetes</taxon>
        <taxon>Xylariomycetidae</taxon>
        <taxon>Amphisphaeriales</taxon>
        <taxon>Sporocadaceae</taxon>
        <taxon>Seiridium</taxon>
    </lineage>
</organism>
<dbReference type="Pfam" id="PF11905">
    <property type="entry name" value="DUF3425"/>
    <property type="match status" value="1"/>
</dbReference>
<dbReference type="PANTHER" id="PTHR37012">
    <property type="entry name" value="B-ZIP TRANSCRIPTION FACTOR (EUROFUNG)-RELATED"/>
    <property type="match status" value="1"/>
</dbReference>
<dbReference type="InterPro" id="IPR021833">
    <property type="entry name" value="DUF3425"/>
</dbReference>
<proteinExistence type="predicted"/>
<dbReference type="CDD" id="cd14688">
    <property type="entry name" value="bZIP_YAP"/>
    <property type="match status" value="1"/>
</dbReference>
<dbReference type="SUPFAM" id="SSF57959">
    <property type="entry name" value="Leucine zipper domain"/>
    <property type="match status" value="1"/>
</dbReference>
<gene>
    <name evidence="2" type="ORF">SUNI508_04639</name>
</gene>